<protein>
    <recommendedName>
        <fullName evidence="4">phenylalanine--tRNA ligase</fullName>
        <ecNumber evidence="4">6.1.1.20</ecNumber>
    </recommendedName>
</protein>
<dbReference type="EC" id="6.1.1.20" evidence="4"/>
<dbReference type="PANTHER" id="PTHR10947:SF0">
    <property type="entry name" value="PHENYLALANINE--TRNA LIGASE BETA SUBUNIT"/>
    <property type="match status" value="1"/>
</dbReference>
<name>A0A8T3YPJ0_9ARCH</name>
<dbReference type="SMART" id="SM00873">
    <property type="entry name" value="B3_4"/>
    <property type="match status" value="1"/>
</dbReference>
<dbReference type="InterPro" id="IPR005147">
    <property type="entry name" value="tRNA_synthase_B5-dom"/>
</dbReference>
<dbReference type="Proteomes" id="UP000732298">
    <property type="component" value="Unassembled WGS sequence"/>
</dbReference>
<evidence type="ECO:0000256" key="6">
    <source>
        <dbReference type="ARBA" id="ARBA00022598"/>
    </source>
</evidence>
<evidence type="ECO:0000256" key="4">
    <source>
        <dbReference type="ARBA" id="ARBA00012814"/>
    </source>
</evidence>
<dbReference type="GO" id="GO:0003723">
    <property type="term" value="F:RNA binding"/>
    <property type="evidence" value="ECO:0007669"/>
    <property type="project" value="InterPro"/>
</dbReference>
<gene>
    <name evidence="14" type="ORF">HY544_04110</name>
</gene>
<evidence type="ECO:0000256" key="12">
    <source>
        <dbReference type="ARBA" id="ARBA00023146"/>
    </source>
</evidence>
<keyword evidence="10" id="KW-0460">Magnesium</keyword>
<evidence type="ECO:0000256" key="7">
    <source>
        <dbReference type="ARBA" id="ARBA00022723"/>
    </source>
</evidence>
<comment type="cofactor">
    <cofactor evidence="1">
        <name>Mg(2+)</name>
        <dbReference type="ChEBI" id="CHEBI:18420"/>
    </cofactor>
</comment>
<evidence type="ECO:0000256" key="8">
    <source>
        <dbReference type="ARBA" id="ARBA00022741"/>
    </source>
</evidence>
<dbReference type="GO" id="GO:0005524">
    <property type="term" value="F:ATP binding"/>
    <property type="evidence" value="ECO:0007669"/>
    <property type="project" value="UniProtKB-KW"/>
</dbReference>
<keyword evidence="12" id="KW-0030">Aminoacyl-tRNA synthetase</keyword>
<keyword evidence="8" id="KW-0547">Nucleotide-binding</keyword>
<evidence type="ECO:0000256" key="3">
    <source>
        <dbReference type="ARBA" id="ARBA00007438"/>
    </source>
</evidence>
<dbReference type="GO" id="GO:0004826">
    <property type="term" value="F:phenylalanine-tRNA ligase activity"/>
    <property type="evidence" value="ECO:0007669"/>
    <property type="project" value="UniProtKB-EC"/>
</dbReference>
<evidence type="ECO:0000313" key="15">
    <source>
        <dbReference type="Proteomes" id="UP000732298"/>
    </source>
</evidence>
<evidence type="ECO:0000313" key="14">
    <source>
        <dbReference type="EMBL" id="MBI4210661.1"/>
    </source>
</evidence>
<dbReference type="SUPFAM" id="SSF55681">
    <property type="entry name" value="Class II aaRS and biotin synthetases"/>
    <property type="match status" value="1"/>
</dbReference>
<keyword evidence="9" id="KW-0067">ATP-binding</keyword>
<dbReference type="SMART" id="SM00874">
    <property type="entry name" value="B5"/>
    <property type="match status" value="1"/>
</dbReference>
<dbReference type="SUPFAM" id="SSF46955">
    <property type="entry name" value="Putative DNA-binding domain"/>
    <property type="match status" value="2"/>
</dbReference>
<dbReference type="InterPro" id="IPR041616">
    <property type="entry name" value="PheRS_beta_core"/>
</dbReference>
<evidence type="ECO:0000256" key="9">
    <source>
        <dbReference type="ARBA" id="ARBA00022840"/>
    </source>
</evidence>
<dbReference type="PANTHER" id="PTHR10947">
    <property type="entry name" value="PHENYLALANYL-TRNA SYNTHETASE BETA CHAIN AND LEUCINE-RICH REPEAT-CONTAINING PROTEIN 47"/>
    <property type="match status" value="1"/>
</dbReference>
<dbReference type="FunFam" id="3.50.40.10:FF:000003">
    <property type="entry name" value="Phenylalanine--tRNA ligase beta subunit"/>
    <property type="match status" value="1"/>
</dbReference>
<evidence type="ECO:0000256" key="10">
    <source>
        <dbReference type="ARBA" id="ARBA00022842"/>
    </source>
</evidence>
<sequence length="551" mass="62044">MPTIEFSKKDMESLLGKKLSWNELEDALMYVKGEIDAKDGDNVKADVKETLRPDIWSAEGIARELRARTGMEKGLPKYKAAKAKISCTIEKSVEKARPFIACAVIRDVKVTDDLLLQMIQLQEKVGTTFGRKRKEAGIGLYDFDRMTPPIYYRGCRDDEIEYIPLDFRAKMRPSEILAEHPKGKEFGHLLKGSDLYPIVIDSAGVVASMPPIINSEATGKVTEKTRNIFIESTGYDWEKANIALKVMCMALADRGGKIEAVKINFPKTGAYPKSPAETPFFMTKSIEVEPVHVRKISGLDISDKEMIVLLEKAKYSVKKKGKKLRLEYPDYRNDIMHPVDVVEDILIGYNYNRIRPQRPKMSVIGEERKETSYLDKARDACVGLGLQEVLTFNLTSREKQETMAGLGREEYVEIANPVSANWSILRKRAYPELLEFLGKNRGVEYPHRIFEIATTLEIDNSTDTKTRERKKLCIALAGKGYGFTVIKSIFEAVCRELGKKCSLSETTHPSLTAGRAAEIKGDSSGFIGELSDKVRANFGIEQQVILLEMEL</sequence>
<dbReference type="GO" id="GO:0000287">
    <property type="term" value="F:magnesium ion binding"/>
    <property type="evidence" value="ECO:0007669"/>
    <property type="project" value="InterPro"/>
</dbReference>
<dbReference type="InterPro" id="IPR045060">
    <property type="entry name" value="Phe-tRNA-ligase_IIc_bsu"/>
</dbReference>
<comment type="subcellular location">
    <subcellularLocation>
        <location evidence="2">Cytoplasm</location>
    </subcellularLocation>
</comment>
<dbReference type="InterPro" id="IPR045864">
    <property type="entry name" value="aa-tRNA-synth_II/BPL/LPL"/>
</dbReference>
<dbReference type="InterPro" id="IPR005146">
    <property type="entry name" value="B3/B4_tRNA-bd"/>
</dbReference>
<keyword evidence="11" id="KW-0648">Protein biosynthesis</keyword>
<proteinExistence type="inferred from homology"/>
<accession>A0A8T3YPJ0</accession>
<dbReference type="NCBIfam" id="TIGR00471">
    <property type="entry name" value="pheT_arch"/>
    <property type="match status" value="1"/>
</dbReference>
<dbReference type="Gene3D" id="3.30.930.10">
    <property type="entry name" value="Bira Bifunctional Protein, Domain 2"/>
    <property type="match status" value="1"/>
</dbReference>
<feature type="domain" description="B5" evidence="13">
    <location>
        <begin position="281"/>
        <end position="356"/>
    </location>
</feature>
<evidence type="ECO:0000256" key="2">
    <source>
        <dbReference type="ARBA" id="ARBA00004496"/>
    </source>
</evidence>
<dbReference type="InterPro" id="IPR020825">
    <property type="entry name" value="Phe-tRNA_synthase-like_B3/B4"/>
</dbReference>
<dbReference type="GO" id="GO:0006432">
    <property type="term" value="P:phenylalanyl-tRNA aminoacylation"/>
    <property type="evidence" value="ECO:0007669"/>
    <property type="project" value="InterPro"/>
</dbReference>
<evidence type="ECO:0000256" key="11">
    <source>
        <dbReference type="ARBA" id="ARBA00022917"/>
    </source>
</evidence>
<dbReference type="EMBL" id="JACQPB010000039">
    <property type="protein sequence ID" value="MBI4210661.1"/>
    <property type="molecule type" value="Genomic_DNA"/>
</dbReference>
<dbReference type="Gene3D" id="3.30.56.10">
    <property type="match status" value="2"/>
</dbReference>
<dbReference type="AlphaFoldDB" id="A0A8T3YPJ0"/>
<dbReference type="Pfam" id="PF03484">
    <property type="entry name" value="B5"/>
    <property type="match status" value="1"/>
</dbReference>
<dbReference type="PROSITE" id="PS51483">
    <property type="entry name" value="B5"/>
    <property type="match status" value="1"/>
</dbReference>
<keyword evidence="6 14" id="KW-0436">Ligase</keyword>
<dbReference type="Gene3D" id="3.50.40.10">
    <property type="entry name" value="Phenylalanyl-trna Synthetase, Chain B, domain 3"/>
    <property type="match status" value="1"/>
</dbReference>
<reference evidence="14" key="1">
    <citation type="submission" date="2020-07" db="EMBL/GenBank/DDBJ databases">
        <title>Huge and variable diversity of episymbiotic CPR bacteria and DPANN archaea in groundwater ecosystems.</title>
        <authorList>
            <person name="He C.Y."/>
            <person name="Keren R."/>
            <person name="Whittaker M."/>
            <person name="Farag I.F."/>
            <person name="Doudna J."/>
            <person name="Cate J.H.D."/>
            <person name="Banfield J.F."/>
        </authorList>
    </citation>
    <scope>NUCLEOTIDE SEQUENCE</scope>
    <source>
        <strain evidence="14">NC_groundwater_1296_Ag_S-0.2um_52_80</strain>
    </source>
</reference>
<keyword evidence="7" id="KW-0479">Metal-binding</keyword>
<dbReference type="Pfam" id="PF17759">
    <property type="entry name" value="tRNA_synthFbeta"/>
    <property type="match status" value="1"/>
</dbReference>
<evidence type="ECO:0000256" key="5">
    <source>
        <dbReference type="ARBA" id="ARBA00022490"/>
    </source>
</evidence>
<evidence type="ECO:0000259" key="13">
    <source>
        <dbReference type="PROSITE" id="PS51483"/>
    </source>
</evidence>
<comment type="caution">
    <text evidence="14">The sequence shown here is derived from an EMBL/GenBank/DDBJ whole genome shotgun (WGS) entry which is preliminary data.</text>
</comment>
<dbReference type="GO" id="GO:0009328">
    <property type="term" value="C:phenylalanine-tRNA ligase complex"/>
    <property type="evidence" value="ECO:0007669"/>
    <property type="project" value="TreeGrafter"/>
</dbReference>
<keyword evidence="5" id="KW-0963">Cytoplasm</keyword>
<evidence type="ECO:0000256" key="1">
    <source>
        <dbReference type="ARBA" id="ARBA00001946"/>
    </source>
</evidence>
<dbReference type="CDD" id="cd00769">
    <property type="entry name" value="PheRS_beta_core"/>
    <property type="match status" value="1"/>
</dbReference>
<comment type="similarity">
    <text evidence="3">Belongs to the phenylalanyl-tRNA synthetase beta subunit family. Type 2 subfamily.</text>
</comment>
<dbReference type="InterPro" id="IPR009061">
    <property type="entry name" value="DNA-bd_dom_put_sf"/>
</dbReference>
<organism evidence="14 15">
    <name type="scientific">Candidatus Iainarchaeum sp</name>
    <dbReference type="NCBI Taxonomy" id="3101447"/>
    <lineage>
        <taxon>Archaea</taxon>
        <taxon>Candidatus Iainarchaeota</taxon>
        <taxon>Candidatus Iainarchaeia</taxon>
        <taxon>Candidatus Iainarchaeales</taxon>
        <taxon>Candidatus Iainarchaeaceae</taxon>
        <taxon>Candidatus Iainarchaeum</taxon>
    </lineage>
</organism>
<dbReference type="InterPro" id="IPR004531">
    <property type="entry name" value="Phe-tRNA-synth_IIc_bsu_arc_euk"/>
</dbReference>